<dbReference type="InterPro" id="IPR020013">
    <property type="entry name" value="Flagellar_FlgE/F/G"/>
</dbReference>
<evidence type="ECO:0000256" key="3">
    <source>
        <dbReference type="NCBIfam" id="TIGR02488"/>
    </source>
</evidence>
<feature type="domain" description="Flagellar hook protein FlgE/F/G-like D1" evidence="8">
    <location>
        <begin position="90"/>
        <end position="151"/>
    </location>
</feature>
<protein>
    <recommendedName>
        <fullName evidence="2 3">Flagellar basal-body rod protein FlgG</fullName>
    </recommendedName>
</protein>
<keyword evidence="9" id="KW-0966">Cell projection</keyword>
<evidence type="ECO:0000256" key="4">
    <source>
        <dbReference type="RuleBase" id="RU362116"/>
    </source>
</evidence>
<evidence type="ECO:0000313" key="10">
    <source>
        <dbReference type="Proteomes" id="UP000231019"/>
    </source>
</evidence>
<dbReference type="Pfam" id="PF00460">
    <property type="entry name" value="Flg_bb_rod"/>
    <property type="match status" value="1"/>
</dbReference>
<keyword evidence="4" id="KW-0975">Bacterial flagellum</keyword>
<dbReference type="InterPro" id="IPR012834">
    <property type="entry name" value="FlgG_G_neg"/>
</dbReference>
<evidence type="ECO:0000259" key="7">
    <source>
        <dbReference type="Pfam" id="PF06429"/>
    </source>
</evidence>
<dbReference type="InterPro" id="IPR010930">
    <property type="entry name" value="Flg_bb/hook_C_dom"/>
</dbReference>
<keyword evidence="9" id="KW-0969">Cilium</keyword>
<dbReference type="SUPFAM" id="SSF117143">
    <property type="entry name" value="Flagellar hook protein flgE"/>
    <property type="match status" value="1"/>
</dbReference>
<dbReference type="InterPro" id="IPR001444">
    <property type="entry name" value="Flag_bb_rod_N"/>
</dbReference>
<dbReference type="InterPro" id="IPR053967">
    <property type="entry name" value="LlgE_F_G-like_D1"/>
</dbReference>
<comment type="similarity">
    <text evidence="1 4">Belongs to the flagella basal body rod proteins family.</text>
</comment>
<dbReference type="Proteomes" id="UP000231019">
    <property type="component" value="Unassembled WGS sequence"/>
</dbReference>
<dbReference type="PANTHER" id="PTHR30435">
    <property type="entry name" value="FLAGELLAR PROTEIN"/>
    <property type="match status" value="1"/>
</dbReference>
<evidence type="ECO:0000256" key="2">
    <source>
        <dbReference type="ARBA" id="ARBA00017948"/>
    </source>
</evidence>
<feature type="domain" description="Flagellar basal body rod protein N-terminal" evidence="6">
    <location>
        <begin position="6"/>
        <end position="34"/>
    </location>
</feature>
<evidence type="ECO:0000259" key="8">
    <source>
        <dbReference type="Pfam" id="PF22692"/>
    </source>
</evidence>
<dbReference type="Pfam" id="PF06429">
    <property type="entry name" value="Flg_bbr_C"/>
    <property type="match status" value="1"/>
</dbReference>
<dbReference type="GO" id="GO:0071978">
    <property type="term" value="P:bacterial-type flagellum-dependent swarming motility"/>
    <property type="evidence" value="ECO:0007669"/>
    <property type="project" value="TreeGrafter"/>
</dbReference>
<dbReference type="NCBIfam" id="TIGR03506">
    <property type="entry name" value="FlgEFG_subfam"/>
    <property type="match status" value="2"/>
</dbReference>
<feature type="compositionally biased region" description="Polar residues" evidence="5">
    <location>
        <begin position="188"/>
        <end position="206"/>
    </location>
</feature>
<dbReference type="AlphaFoldDB" id="A0A2M7G802"/>
<evidence type="ECO:0000259" key="6">
    <source>
        <dbReference type="Pfam" id="PF00460"/>
    </source>
</evidence>
<evidence type="ECO:0000256" key="5">
    <source>
        <dbReference type="SAM" id="MobiDB-lite"/>
    </source>
</evidence>
<feature type="region of interest" description="Disordered" evidence="5">
    <location>
        <begin position="188"/>
        <end position="207"/>
    </location>
</feature>
<gene>
    <name evidence="9" type="primary">flgG</name>
    <name evidence="9" type="ORF">COW36_06285</name>
</gene>
<evidence type="ECO:0000313" key="9">
    <source>
        <dbReference type="EMBL" id="PIW18133.1"/>
    </source>
</evidence>
<organism evidence="9 10">
    <name type="scientific">bacterium (Candidatus Blackallbacteria) CG17_big_fil_post_rev_8_21_14_2_50_48_46</name>
    <dbReference type="NCBI Taxonomy" id="2014261"/>
    <lineage>
        <taxon>Bacteria</taxon>
        <taxon>Candidatus Blackallbacteria</taxon>
    </lineage>
</organism>
<reference evidence="9 10" key="1">
    <citation type="submission" date="2017-09" db="EMBL/GenBank/DDBJ databases">
        <title>Depth-based differentiation of microbial function through sediment-hosted aquifers and enrichment of novel symbionts in the deep terrestrial subsurface.</title>
        <authorList>
            <person name="Probst A.J."/>
            <person name="Ladd B."/>
            <person name="Jarett J.K."/>
            <person name="Geller-Mcgrath D.E."/>
            <person name="Sieber C.M."/>
            <person name="Emerson J.B."/>
            <person name="Anantharaman K."/>
            <person name="Thomas B.C."/>
            <person name="Malmstrom R."/>
            <person name="Stieglmeier M."/>
            <person name="Klingl A."/>
            <person name="Woyke T."/>
            <person name="Ryan C.M."/>
            <person name="Banfield J.F."/>
        </authorList>
    </citation>
    <scope>NUCLEOTIDE SEQUENCE [LARGE SCALE GENOMIC DNA]</scope>
    <source>
        <strain evidence="9">CG17_big_fil_post_rev_8_21_14_2_50_48_46</strain>
    </source>
</reference>
<dbReference type="PANTHER" id="PTHR30435:SF19">
    <property type="entry name" value="FLAGELLAR BASAL-BODY ROD PROTEIN FLGG"/>
    <property type="match status" value="1"/>
</dbReference>
<dbReference type="GO" id="GO:0009426">
    <property type="term" value="C:bacterial-type flagellum basal body, distal rod"/>
    <property type="evidence" value="ECO:0007669"/>
    <property type="project" value="UniProtKB-UniRule"/>
</dbReference>
<feature type="domain" description="Flagellar basal-body/hook protein C-terminal" evidence="7">
    <location>
        <begin position="213"/>
        <end position="255"/>
    </location>
</feature>
<comment type="caution">
    <text evidence="9">The sequence shown here is derived from an EMBL/GenBank/DDBJ whole genome shotgun (WGS) entry which is preliminary data.</text>
</comment>
<proteinExistence type="inferred from homology"/>
<keyword evidence="9" id="KW-0282">Flagellum</keyword>
<dbReference type="Pfam" id="PF22692">
    <property type="entry name" value="LlgE_F_G_D1"/>
    <property type="match status" value="1"/>
</dbReference>
<dbReference type="NCBIfam" id="TIGR02488">
    <property type="entry name" value="flgG_G_neg"/>
    <property type="match status" value="1"/>
</dbReference>
<sequence>MHALWTAATGMEALKFKIDVIANNLSNTQTEGFKRSDAEFTDLLYQYYRRPGSVDNPSGIHYGLGSRIAGTNVVHQQGSLQSTNNNLDWAIDGIGFFSVLDPISGQRFYTRKGLFKLNNNGQVVNADGYTLDPNITIPPGTTDFHIDRTGVFWATQPGTGLLSQLGNITLTRFPNPAGLEARGNSLFAESSASGSPEQGQPAQNGFGQIHGRALESSNVQIVTEMVDLITTQKAFDTNSKVITVADKMMDTANNLSR</sequence>
<comment type="subcellular location">
    <subcellularLocation>
        <location evidence="4">Bacterial flagellum basal body</location>
    </subcellularLocation>
</comment>
<dbReference type="InterPro" id="IPR037925">
    <property type="entry name" value="FlgE/F/G-like"/>
</dbReference>
<name>A0A2M7G802_9BACT</name>
<evidence type="ECO:0000256" key="1">
    <source>
        <dbReference type="ARBA" id="ARBA00009677"/>
    </source>
</evidence>
<accession>A0A2M7G802</accession>
<dbReference type="EMBL" id="PFFQ01000014">
    <property type="protein sequence ID" value="PIW18133.1"/>
    <property type="molecule type" value="Genomic_DNA"/>
</dbReference>